<sequence>MAPALRIKTFLLLSLLLLAPLSSSGLVEGFKEGMNPHHDSFVKDGIHMINTRKLLLDTVDYDEPGPSHKHDPKTKPGGGELHPLGGKVLENISDSIVAVNTVEVFGDGASLFKLIKHCRLSLNFLEAKLLPFPSPTLQNPTQGSQRTAKESTDIGKMGKWLVAKMAKERASNGTVTFTRRMEFPTKLGLGFWKHHRTVRIDSTEVLFRELNVIQYDYGNEISKDKMFIVLSPRRKA</sequence>
<evidence type="ECO:0000256" key="1">
    <source>
        <dbReference type="SAM" id="MobiDB-lite"/>
    </source>
</evidence>
<dbReference type="PANTHER" id="PTHR34467">
    <property type="entry name" value="TRANSMEMBRANE PROTEIN"/>
    <property type="match status" value="1"/>
</dbReference>
<feature type="chain" id="PRO_5036504425" description="Dirigent protein" evidence="2">
    <location>
        <begin position="30"/>
        <end position="236"/>
    </location>
</feature>
<gene>
    <name evidence="3" type="ORF">POTOM_048963</name>
</gene>
<accession>A0A8X7Y505</accession>
<dbReference type="EMBL" id="JAAWWB010000029">
    <property type="protein sequence ID" value="KAG6746603.1"/>
    <property type="molecule type" value="Genomic_DNA"/>
</dbReference>
<feature type="region of interest" description="Disordered" evidence="1">
    <location>
        <begin position="60"/>
        <end position="81"/>
    </location>
</feature>
<feature type="signal peptide" evidence="2">
    <location>
        <begin position="1"/>
        <end position="29"/>
    </location>
</feature>
<keyword evidence="4" id="KW-1185">Reference proteome</keyword>
<evidence type="ECO:0008006" key="5">
    <source>
        <dbReference type="Google" id="ProtNLM"/>
    </source>
</evidence>
<organism evidence="3 4">
    <name type="scientific">Populus tomentosa</name>
    <name type="common">Chinese white poplar</name>
    <dbReference type="NCBI Taxonomy" id="118781"/>
    <lineage>
        <taxon>Eukaryota</taxon>
        <taxon>Viridiplantae</taxon>
        <taxon>Streptophyta</taxon>
        <taxon>Embryophyta</taxon>
        <taxon>Tracheophyta</taxon>
        <taxon>Spermatophyta</taxon>
        <taxon>Magnoliopsida</taxon>
        <taxon>eudicotyledons</taxon>
        <taxon>Gunneridae</taxon>
        <taxon>Pentapetalae</taxon>
        <taxon>rosids</taxon>
        <taxon>fabids</taxon>
        <taxon>Malpighiales</taxon>
        <taxon>Salicaceae</taxon>
        <taxon>Saliceae</taxon>
        <taxon>Populus</taxon>
    </lineage>
</organism>
<evidence type="ECO:0000256" key="2">
    <source>
        <dbReference type="SAM" id="SignalP"/>
    </source>
</evidence>
<reference evidence="3" key="1">
    <citation type="journal article" date="2020" name="bioRxiv">
        <title>Hybrid origin of Populus tomentosa Carr. identified through genome sequencing and phylogenomic analysis.</title>
        <authorList>
            <person name="An X."/>
            <person name="Gao K."/>
            <person name="Chen Z."/>
            <person name="Li J."/>
            <person name="Yang X."/>
            <person name="Yang X."/>
            <person name="Zhou J."/>
            <person name="Guo T."/>
            <person name="Zhao T."/>
            <person name="Huang S."/>
            <person name="Miao D."/>
            <person name="Khan W.U."/>
            <person name="Rao P."/>
            <person name="Ye M."/>
            <person name="Lei B."/>
            <person name="Liao W."/>
            <person name="Wang J."/>
            <person name="Ji L."/>
            <person name="Li Y."/>
            <person name="Guo B."/>
            <person name="Mustafa N.S."/>
            <person name="Li S."/>
            <person name="Yun Q."/>
            <person name="Keller S.R."/>
            <person name="Mao J."/>
            <person name="Zhang R."/>
            <person name="Strauss S.H."/>
        </authorList>
    </citation>
    <scope>NUCLEOTIDE SEQUENCE</scope>
    <source>
        <strain evidence="3">GM15</strain>
        <tissue evidence="3">Leaf</tissue>
    </source>
</reference>
<dbReference type="PANTHER" id="PTHR34467:SF7">
    <property type="entry name" value="TRANSMEMBRANE PROTEIN"/>
    <property type="match status" value="1"/>
</dbReference>
<dbReference type="Proteomes" id="UP000886885">
    <property type="component" value="Chromosome 15A"/>
</dbReference>
<dbReference type="AlphaFoldDB" id="A0A8X7Y505"/>
<protein>
    <recommendedName>
        <fullName evidence="5">Dirigent protein</fullName>
    </recommendedName>
</protein>
<proteinExistence type="predicted"/>
<evidence type="ECO:0000313" key="3">
    <source>
        <dbReference type="EMBL" id="KAG6746603.1"/>
    </source>
</evidence>
<dbReference type="OrthoDB" id="10538115at2759"/>
<comment type="caution">
    <text evidence="3">The sequence shown here is derived from an EMBL/GenBank/DDBJ whole genome shotgun (WGS) entry which is preliminary data.</text>
</comment>
<keyword evidence="2" id="KW-0732">Signal</keyword>
<name>A0A8X7Y505_POPTO</name>
<evidence type="ECO:0000313" key="4">
    <source>
        <dbReference type="Proteomes" id="UP000886885"/>
    </source>
</evidence>